<dbReference type="SMART" id="SM00579">
    <property type="entry name" value="FBD"/>
    <property type="match status" value="1"/>
</dbReference>
<dbReference type="EMBL" id="GEVI01015214">
    <property type="protein sequence ID" value="JAU17106.1"/>
    <property type="molecule type" value="Transcribed_RNA"/>
</dbReference>
<dbReference type="InterPro" id="IPR006566">
    <property type="entry name" value="FBD"/>
</dbReference>
<name>A0A1J3DAT6_NOCCA</name>
<dbReference type="Gene3D" id="1.20.1280.50">
    <property type="match status" value="1"/>
</dbReference>
<dbReference type="InterPro" id="IPR053781">
    <property type="entry name" value="F-box_AtFBL13-like"/>
</dbReference>
<dbReference type="InterPro" id="IPR050232">
    <property type="entry name" value="FBL13/AtMIF1-like"/>
</dbReference>
<dbReference type="PANTHER" id="PTHR31900:SF25">
    <property type="entry name" value="FBD DOMAIN-CONTAINING PROTEIN"/>
    <property type="match status" value="1"/>
</dbReference>
<evidence type="ECO:0000313" key="2">
    <source>
        <dbReference type="EMBL" id="JAU17106.1"/>
    </source>
</evidence>
<evidence type="ECO:0000259" key="1">
    <source>
        <dbReference type="PROSITE" id="PS50181"/>
    </source>
</evidence>
<dbReference type="InterPro" id="IPR036047">
    <property type="entry name" value="F-box-like_dom_sf"/>
</dbReference>
<dbReference type="CDD" id="cd22160">
    <property type="entry name" value="F-box_AtFBL13-like"/>
    <property type="match status" value="1"/>
</dbReference>
<dbReference type="SMART" id="SM00256">
    <property type="entry name" value="FBOX"/>
    <property type="match status" value="1"/>
</dbReference>
<dbReference type="SUPFAM" id="SSF52047">
    <property type="entry name" value="RNI-like"/>
    <property type="match status" value="1"/>
</dbReference>
<dbReference type="PROSITE" id="PS50181">
    <property type="entry name" value="FBOX"/>
    <property type="match status" value="1"/>
</dbReference>
<dbReference type="PANTHER" id="PTHR31900">
    <property type="entry name" value="F-BOX/RNI SUPERFAMILY PROTEIN-RELATED"/>
    <property type="match status" value="1"/>
</dbReference>
<gene>
    <name evidence="2" type="ORF">GA_TR2013_c0_g1_i1_g.6525</name>
</gene>
<dbReference type="Pfam" id="PF08387">
    <property type="entry name" value="FBD"/>
    <property type="match status" value="1"/>
</dbReference>
<dbReference type="AlphaFoldDB" id="A0A1J3DAT6"/>
<sequence>MQGQRIGASGEDRISILPESLLSHILSFLTTKDSVRTSVLSSRWRNLWLWVSKLDLDTCDFSEVNTCWSFVDKFMNFRGEYSSVLLGFKLHTHHDVDENSPLEASLMRVVKRKVQHFEIDNNFGFCIVLSPLIFSVSDTLVTLKLSFVILREFEFCTLPCLEIMHLNKVIFPSDEAAEALISSSPVLMELEMTHGRFDYVQVLRVRSASLKSLTLKRADPDDFENGGGHEVVIHTPRLEHLSLKDYQYRSFEIVSVSETVEVDVDVVFEAIGGNIGALMERHIICNFLTRVSNIRDMTMSRRTLEFIYHYLEMNPLFKFHELARLRVTIFLNSSPKMLPVILETSPNLKFLTLELVHDSLVTKGRSRLLTLLPRCLLSSLESVYIESPITRKATELKLVRYFLENSATLKKLVLRLNQSTGERHEPGVLKQLFESPRCSSLCQFVIL</sequence>
<organism evidence="2">
    <name type="scientific">Noccaea caerulescens</name>
    <name type="common">Alpine penny-cress</name>
    <name type="synonym">Thlaspi caerulescens</name>
    <dbReference type="NCBI Taxonomy" id="107243"/>
    <lineage>
        <taxon>Eukaryota</taxon>
        <taxon>Viridiplantae</taxon>
        <taxon>Streptophyta</taxon>
        <taxon>Embryophyta</taxon>
        <taxon>Tracheophyta</taxon>
        <taxon>Spermatophyta</taxon>
        <taxon>Magnoliopsida</taxon>
        <taxon>eudicotyledons</taxon>
        <taxon>Gunneridae</taxon>
        <taxon>Pentapetalae</taxon>
        <taxon>rosids</taxon>
        <taxon>malvids</taxon>
        <taxon>Brassicales</taxon>
        <taxon>Brassicaceae</taxon>
        <taxon>Coluteocarpeae</taxon>
        <taxon>Noccaea</taxon>
    </lineage>
</organism>
<dbReference type="Pfam" id="PF00646">
    <property type="entry name" value="F-box"/>
    <property type="match status" value="1"/>
</dbReference>
<reference evidence="2" key="1">
    <citation type="submission" date="2016-07" db="EMBL/GenBank/DDBJ databases">
        <title>De novo transcriptome assembly of four accessions of the metal hyperaccumulator plant Noccaea caerulescens.</title>
        <authorList>
            <person name="Blande D."/>
            <person name="Halimaa P."/>
            <person name="Tervahauta A.I."/>
            <person name="Aarts M.G."/>
            <person name="Karenlampi S.O."/>
        </authorList>
    </citation>
    <scope>NUCLEOTIDE SEQUENCE</scope>
</reference>
<accession>A0A1J3DAT6</accession>
<dbReference type="InterPro" id="IPR001810">
    <property type="entry name" value="F-box_dom"/>
</dbReference>
<dbReference type="SUPFAM" id="SSF81383">
    <property type="entry name" value="F-box domain"/>
    <property type="match status" value="1"/>
</dbReference>
<feature type="domain" description="F-box" evidence="1">
    <location>
        <begin position="11"/>
        <end position="47"/>
    </location>
</feature>
<protein>
    <submittedName>
        <fullName evidence="2">FBD-associated F-box protein</fullName>
    </submittedName>
</protein>
<proteinExistence type="predicted"/>